<accession>A0ABS1H3H4</accession>
<evidence type="ECO:0000313" key="1">
    <source>
        <dbReference type="EMBL" id="MBK3493851.1"/>
    </source>
</evidence>
<gene>
    <name evidence="1" type="ORF">JFL43_03045</name>
</gene>
<dbReference type="RefSeq" id="WP_200747870.1">
    <property type="nucleotide sequence ID" value="NZ_JAEOAH010000003.1"/>
</dbReference>
<evidence type="ECO:0000313" key="2">
    <source>
        <dbReference type="Proteomes" id="UP000618943"/>
    </source>
</evidence>
<dbReference type="EMBL" id="JAEOAH010000003">
    <property type="protein sequence ID" value="MBK3493851.1"/>
    <property type="molecule type" value="Genomic_DNA"/>
</dbReference>
<comment type="caution">
    <text evidence="1">The sequence shown here is derived from an EMBL/GenBank/DDBJ whole genome shotgun (WGS) entry which is preliminary data.</text>
</comment>
<dbReference type="Proteomes" id="UP000618943">
    <property type="component" value="Unassembled WGS sequence"/>
</dbReference>
<proteinExistence type="predicted"/>
<organism evidence="1 2">
    <name type="scientific">Viridibacillus soli</name>
    <dbReference type="NCBI Taxonomy" id="2798301"/>
    <lineage>
        <taxon>Bacteria</taxon>
        <taxon>Bacillati</taxon>
        <taxon>Bacillota</taxon>
        <taxon>Bacilli</taxon>
        <taxon>Bacillales</taxon>
        <taxon>Caryophanaceae</taxon>
        <taxon>Viridibacillus</taxon>
    </lineage>
</organism>
<protein>
    <submittedName>
        <fullName evidence="1">Uncharacterized protein</fullName>
    </submittedName>
</protein>
<name>A0ABS1H3H4_9BACL</name>
<reference evidence="1 2" key="1">
    <citation type="submission" date="2020-12" db="EMBL/GenBank/DDBJ databases">
        <title>YIM B01967 draft genome.</title>
        <authorList>
            <person name="Yan X."/>
        </authorList>
    </citation>
    <scope>NUCLEOTIDE SEQUENCE [LARGE SCALE GENOMIC DNA]</scope>
    <source>
        <strain evidence="1 2">YIM B01967</strain>
    </source>
</reference>
<sequence length="219" mass="25210">MEKKKIPIGLLLCLLCGGSWFTQRYQDHVEASINNSWVEEGDLWEKEGLDRLPTDIAAKLESEHISIIRLVGISEDTITISIDGRQQYVDENEKKIKGIVKELTRNTKYKDYPIRLVKAISSTPERNDYFKSLNIEKVKKGLKTKGYSEVQIIQKETEPDFVSINIVTSLMIDDSTNYSRGKKIEKEVRKIFTKEIEDLISDDVKVEIHVYNLASEKVN</sequence>
<keyword evidence="2" id="KW-1185">Reference proteome</keyword>